<dbReference type="InterPro" id="IPR050155">
    <property type="entry name" value="HAD-like_hydrolase_sf"/>
</dbReference>
<dbReference type="InterPro" id="IPR023198">
    <property type="entry name" value="PGP-like_dom2"/>
</dbReference>
<dbReference type="PANTHER" id="PTHR43434">
    <property type="entry name" value="PHOSPHOGLYCOLATE PHOSPHATASE"/>
    <property type="match status" value="1"/>
</dbReference>
<gene>
    <name evidence="2" type="ORF">BDK92_1990</name>
</gene>
<name>A0A495JGK8_9ACTN</name>
<reference evidence="2 3" key="1">
    <citation type="submission" date="2018-10" db="EMBL/GenBank/DDBJ databases">
        <title>Sequencing the genomes of 1000 actinobacteria strains.</title>
        <authorList>
            <person name="Klenk H.-P."/>
        </authorList>
    </citation>
    <scope>NUCLEOTIDE SEQUENCE [LARGE SCALE GENOMIC DNA]</scope>
    <source>
        <strain evidence="2 3">DSM 45175</strain>
    </source>
</reference>
<dbReference type="InterPro" id="IPR036412">
    <property type="entry name" value="HAD-like_sf"/>
</dbReference>
<organism evidence="2 3">
    <name type="scientific">Micromonospora pisi</name>
    <dbReference type="NCBI Taxonomy" id="589240"/>
    <lineage>
        <taxon>Bacteria</taxon>
        <taxon>Bacillati</taxon>
        <taxon>Actinomycetota</taxon>
        <taxon>Actinomycetes</taxon>
        <taxon>Micromonosporales</taxon>
        <taxon>Micromonosporaceae</taxon>
        <taxon>Micromonospora</taxon>
    </lineage>
</organism>
<sequence length="299" mass="30803">MTARAAPTGQDPPTDQDPFTGPATSTGPDMPAPRLLMWDIDGTLVHTGGVAKLAYAEAFTALTGVAWRRMPDTAGRTDRDLAAEAFTTHGLSDYEPYLEEFFLRYAAAFTARRHLIPEQGRVLPGVAGVLAGLVGHAHVTQTLVTGNIPAVAVEKLAALGLGTGLDLDIGGYGRHDTVRAALVRQCRERAEAKYGRHFAPADILVIGDTVHDVVGALANGVTAVGVASGRTGVAELAAAGAQIVLTDLADVEPVVRLLAGTDRAAVASRAVDTDRAAVASRAVGTDRAAVAGRAVGFGG</sequence>
<dbReference type="GO" id="GO:0006281">
    <property type="term" value="P:DNA repair"/>
    <property type="evidence" value="ECO:0007669"/>
    <property type="project" value="TreeGrafter"/>
</dbReference>
<dbReference type="Proteomes" id="UP000277671">
    <property type="component" value="Unassembled WGS sequence"/>
</dbReference>
<protein>
    <submittedName>
        <fullName evidence="2">Phosphoglycolate phosphatase-like HAD superfamily hydrolase</fullName>
    </submittedName>
</protein>
<feature type="compositionally biased region" description="Low complexity" evidence="1">
    <location>
        <begin position="7"/>
        <end position="22"/>
    </location>
</feature>
<dbReference type="GO" id="GO:0005829">
    <property type="term" value="C:cytosol"/>
    <property type="evidence" value="ECO:0007669"/>
    <property type="project" value="TreeGrafter"/>
</dbReference>
<keyword evidence="2" id="KW-0378">Hydrolase</keyword>
<dbReference type="Gene3D" id="3.40.50.1000">
    <property type="entry name" value="HAD superfamily/HAD-like"/>
    <property type="match status" value="1"/>
</dbReference>
<dbReference type="Gene3D" id="1.10.150.240">
    <property type="entry name" value="Putative phosphatase, domain 2"/>
    <property type="match status" value="1"/>
</dbReference>
<dbReference type="SFLD" id="SFLDG01129">
    <property type="entry name" value="C1.5:_HAD__Beta-PGM__Phosphata"/>
    <property type="match status" value="1"/>
</dbReference>
<dbReference type="InterPro" id="IPR023214">
    <property type="entry name" value="HAD_sf"/>
</dbReference>
<evidence type="ECO:0000313" key="3">
    <source>
        <dbReference type="Proteomes" id="UP000277671"/>
    </source>
</evidence>
<dbReference type="Pfam" id="PF12710">
    <property type="entry name" value="HAD"/>
    <property type="match status" value="1"/>
</dbReference>
<evidence type="ECO:0000313" key="2">
    <source>
        <dbReference type="EMBL" id="RKR87698.1"/>
    </source>
</evidence>
<dbReference type="AlphaFoldDB" id="A0A495JGK8"/>
<proteinExistence type="predicted"/>
<dbReference type="EMBL" id="RBKT01000001">
    <property type="protein sequence ID" value="RKR87698.1"/>
    <property type="molecule type" value="Genomic_DNA"/>
</dbReference>
<evidence type="ECO:0000256" key="1">
    <source>
        <dbReference type="SAM" id="MobiDB-lite"/>
    </source>
</evidence>
<keyword evidence="3" id="KW-1185">Reference proteome</keyword>
<dbReference type="SUPFAM" id="SSF56784">
    <property type="entry name" value="HAD-like"/>
    <property type="match status" value="1"/>
</dbReference>
<dbReference type="PANTHER" id="PTHR43434:SF1">
    <property type="entry name" value="PHOSPHOGLYCOLATE PHOSPHATASE"/>
    <property type="match status" value="1"/>
</dbReference>
<accession>A0A495JGK8</accession>
<dbReference type="SFLD" id="SFLDS00003">
    <property type="entry name" value="Haloacid_Dehalogenase"/>
    <property type="match status" value="1"/>
</dbReference>
<comment type="caution">
    <text evidence="2">The sequence shown here is derived from an EMBL/GenBank/DDBJ whole genome shotgun (WGS) entry which is preliminary data.</text>
</comment>
<dbReference type="GO" id="GO:0008967">
    <property type="term" value="F:phosphoglycolate phosphatase activity"/>
    <property type="evidence" value="ECO:0007669"/>
    <property type="project" value="TreeGrafter"/>
</dbReference>
<feature type="region of interest" description="Disordered" evidence="1">
    <location>
        <begin position="1"/>
        <end position="32"/>
    </location>
</feature>